<dbReference type="AlphaFoldDB" id="X6MUW4"/>
<proteinExistence type="predicted"/>
<feature type="non-terminal residue" evidence="3">
    <location>
        <position position="1"/>
    </location>
</feature>
<evidence type="ECO:0000256" key="1">
    <source>
        <dbReference type="SAM" id="MobiDB-lite"/>
    </source>
</evidence>
<name>X6MUW4_RETFI</name>
<evidence type="ECO:0000256" key="2">
    <source>
        <dbReference type="SAM" id="Phobius"/>
    </source>
</evidence>
<dbReference type="Proteomes" id="UP000023152">
    <property type="component" value="Unassembled WGS sequence"/>
</dbReference>
<gene>
    <name evidence="3" type="ORF">RFI_19681</name>
</gene>
<evidence type="ECO:0000313" key="3">
    <source>
        <dbReference type="EMBL" id="ETO17639.1"/>
    </source>
</evidence>
<dbReference type="InterPro" id="IPR011993">
    <property type="entry name" value="PH-like_dom_sf"/>
</dbReference>
<feature type="transmembrane region" description="Helical" evidence="2">
    <location>
        <begin position="204"/>
        <end position="224"/>
    </location>
</feature>
<keyword evidence="2" id="KW-0812">Transmembrane</keyword>
<keyword evidence="2" id="KW-1133">Transmembrane helix</keyword>
<organism evidence="3 4">
    <name type="scientific">Reticulomyxa filosa</name>
    <dbReference type="NCBI Taxonomy" id="46433"/>
    <lineage>
        <taxon>Eukaryota</taxon>
        <taxon>Sar</taxon>
        <taxon>Rhizaria</taxon>
        <taxon>Retaria</taxon>
        <taxon>Foraminifera</taxon>
        <taxon>Monothalamids</taxon>
        <taxon>Reticulomyxidae</taxon>
        <taxon>Reticulomyxa</taxon>
    </lineage>
</organism>
<evidence type="ECO:0000313" key="4">
    <source>
        <dbReference type="Proteomes" id="UP000023152"/>
    </source>
</evidence>
<reference evidence="3 4" key="1">
    <citation type="journal article" date="2013" name="Curr. Biol.">
        <title>The Genome of the Foraminiferan Reticulomyxa filosa.</title>
        <authorList>
            <person name="Glockner G."/>
            <person name="Hulsmann N."/>
            <person name="Schleicher M."/>
            <person name="Noegel A.A."/>
            <person name="Eichinger L."/>
            <person name="Gallinger C."/>
            <person name="Pawlowski J."/>
            <person name="Sierra R."/>
            <person name="Euteneuer U."/>
            <person name="Pillet L."/>
            <person name="Moustafa A."/>
            <person name="Platzer M."/>
            <person name="Groth M."/>
            <person name="Szafranski K."/>
            <person name="Schliwa M."/>
        </authorList>
    </citation>
    <scope>NUCLEOTIDE SEQUENCE [LARGE SCALE GENOMIC DNA]</scope>
</reference>
<keyword evidence="4" id="KW-1185">Reference proteome</keyword>
<feature type="transmembrane region" description="Helical" evidence="2">
    <location>
        <begin position="149"/>
        <end position="172"/>
    </location>
</feature>
<sequence>ANKYKYEFTYFIHINEINFIMEGHWTPTFLNLSRSAAENENEMAGTNESEDANNNNNDPTTIGEEFFHRGKSFSIVTNTYKTFELICFHPPTMSQIVKTLRGVIYQSSMQAKSLAIYAKANRKYMFSQQQKRRIGNKNTLDDFKFDTFVAVYFIFFTFLLVIILVNNYQWIWWIDNYLVKWMQDNILLSMIRYSYYSKSRSQNLFLFDVFFCFHHIYLFFYYIYKKKKEKDSQRN</sequence>
<dbReference type="EMBL" id="ASPP01016241">
    <property type="protein sequence ID" value="ETO17639.1"/>
    <property type="molecule type" value="Genomic_DNA"/>
</dbReference>
<feature type="region of interest" description="Disordered" evidence="1">
    <location>
        <begin position="40"/>
        <end position="59"/>
    </location>
</feature>
<dbReference type="Gene3D" id="2.30.29.30">
    <property type="entry name" value="Pleckstrin-homology domain (PH domain)/Phosphotyrosine-binding domain (PTB)"/>
    <property type="match status" value="1"/>
</dbReference>
<comment type="caution">
    <text evidence="3">The sequence shown here is derived from an EMBL/GenBank/DDBJ whole genome shotgun (WGS) entry which is preliminary data.</text>
</comment>
<protein>
    <submittedName>
        <fullName evidence="3">Uncharacterized protein</fullName>
    </submittedName>
</protein>
<keyword evidence="2" id="KW-0472">Membrane</keyword>
<accession>X6MUW4</accession>